<dbReference type="GO" id="GO:0008705">
    <property type="term" value="F:methionine synthase activity"/>
    <property type="evidence" value="ECO:0007669"/>
    <property type="project" value="InterPro"/>
</dbReference>
<accession>E6LQ61</accession>
<name>E6LQ61_9FIRM</name>
<dbReference type="HOGENOM" id="CLU_079580_2_0_9"/>
<gene>
    <name evidence="2" type="ORF">HMPREF0381_2096</name>
</gene>
<feature type="domain" description="AdoMet activation" evidence="1">
    <location>
        <begin position="91"/>
        <end position="198"/>
    </location>
</feature>
<dbReference type="Proteomes" id="UP000003434">
    <property type="component" value="Unassembled WGS sequence"/>
</dbReference>
<evidence type="ECO:0000259" key="1">
    <source>
        <dbReference type="Pfam" id="PF02965"/>
    </source>
</evidence>
<dbReference type="InterPro" id="IPR004223">
    <property type="entry name" value="VitB12-dep_Met_synth_activ_dom"/>
</dbReference>
<comment type="caution">
    <text evidence="2">The sequence shown here is derived from an EMBL/GenBank/DDBJ whole genome shotgun (WGS) entry which is preliminary data.</text>
</comment>
<dbReference type="Gene3D" id="3.40.109.40">
    <property type="match status" value="1"/>
</dbReference>
<dbReference type="InterPro" id="IPR017342">
    <property type="entry name" value="S-AdoMet-dep_Met_synth_prd"/>
</dbReference>
<dbReference type="PIRSF" id="PIRSF037984">
    <property type="entry name" value="Met_synth_TM0269_prd"/>
    <property type="match status" value="1"/>
</dbReference>
<dbReference type="AlphaFoldDB" id="E6LQ61"/>
<dbReference type="eggNOG" id="COG1410">
    <property type="taxonomic scope" value="Bacteria"/>
</dbReference>
<dbReference type="EMBL" id="AEPW01000082">
    <property type="protein sequence ID" value="EFU75980.1"/>
    <property type="molecule type" value="Genomic_DNA"/>
</dbReference>
<proteinExistence type="predicted"/>
<protein>
    <submittedName>
        <fullName evidence="2">Vitamin B12 dependent methionine synthase, activation domain protein</fullName>
    </submittedName>
</protein>
<dbReference type="RefSeq" id="WP_008751860.1">
    <property type="nucleotide sequence ID" value="NZ_GL622296.1"/>
</dbReference>
<sequence length="232" mass="26341">MERREMFNIDVKLTKDDESEVLRYLQHNGKEIDKNLHSQVLECMEKINAVAKPNFVFREWELENKGEFPAELDFFVGNSIKKHIKDCHKLILMAATLGIGVDNAVRKEELKNVANALIMDSCGSTLIEAVCDSIEAGFREQYLKENKYLTFRFSPGYGDLPITIQRQFVDVVNATRRIGVNVSDSGIMLPRKSVTAIIGVIDKKLETLKKSCAGCNLLKSCRYRKIGVRCYA</sequence>
<evidence type="ECO:0000313" key="3">
    <source>
        <dbReference type="Proteomes" id="UP000003434"/>
    </source>
</evidence>
<dbReference type="Pfam" id="PF02965">
    <property type="entry name" value="Met_synt_B12"/>
    <property type="match status" value="1"/>
</dbReference>
<reference evidence="2 3" key="1">
    <citation type="submission" date="2010-12" db="EMBL/GenBank/DDBJ databases">
        <authorList>
            <person name="Muzny D."/>
            <person name="Qin X."/>
            <person name="Deng J."/>
            <person name="Jiang H."/>
            <person name="Liu Y."/>
            <person name="Qu J."/>
            <person name="Song X.-Z."/>
            <person name="Zhang L."/>
            <person name="Thornton R."/>
            <person name="Coyle M."/>
            <person name="Francisco L."/>
            <person name="Jackson L."/>
            <person name="Javaid M."/>
            <person name="Korchina V."/>
            <person name="Kovar C."/>
            <person name="Mata R."/>
            <person name="Mathew T."/>
            <person name="Ngo R."/>
            <person name="Nguyen L."/>
            <person name="Nguyen N."/>
            <person name="Okwuonu G."/>
            <person name="Ongeri F."/>
            <person name="Pham C."/>
            <person name="Simmons D."/>
            <person name="Wilczek-Boney K."/>
            <person name="Hale W."/>
            <person name="Jakkamsetti A."/>
            <person name="Pham P."/>
            <person name="Ruth R."/>
            <person name="San Lucas F."/>
            <person name="Warren J."/>
            <person name="Zhang J."/>
            <person name="Zhao Z."/>
            <person name="Zhou C."/>
            <person name="Zhu D."/>
            <person name="Lee S."/>
            <person name="Bess C."/>
            <person name="Blankenburg K."/>
            <person name="Forbes L."/>
            <person name="Fu Q."/>
            <person name="Gubbala S."/>
            <person name="Hirani K."/>
            <person name="Jayaseelan J.C."/>
            <person name="Lara F."/>
            <person name="Munidasa M."/>
            <person name="Palculict T."/>
            <person name="Patil S."/>
            <person name="Pu L.-L."/>
            <person name="Saada N."/>
            <person name="Tang L."/>
            <person name="Weissenberger G."/>
            <person name="Zhu Y."/>
            <person name="Hemphill L."/>
            <person name="Shang Y."/>
            <person name="Youmans B."/>
            <person name="Ayvaz T."/>
            <person name="Ross M."/>
            <person name="Santibanez J."/>
            <person name="Aqrawi P."/>
            <person name="Gross S."/>
            <person name="Joshi V."/>
            <person name="Fowler G."/>
            <person name="Nazareth L."/>
            <person name="Reid J."/>
            <person name="Worley K."/>
            <person name="Petrosino J."/>
            <person name="Highlander S."/>
            <person name="Gibbs R."/>
        </authorList>
    </citation>
    <scope>NUCLEOTIDE SEQUENCE [LARGE SCALE GENOMIC DNA]</scope>
    <source>
        <strain evidence="2 3">DSM 3986</strain>
    </source>
</reference>
<evidence type="ECO:0000313" key="2">
    <source>
        <dbReference type="EMBL" id="EFU75980.1"/>
    </source>
</evidence>
<dbReference type="InterPro" id="IPR037010">
    <property type="entry name" value="VitB12-dep_Met_synth_activ_sf"/>
</dbReference>
<dbReference type="SUPFAM" id="SSF56507">
    <property type="entry name" value="Methionine synthase activation domain-like"/>
    <property type="match status" value="1"/>
</dbReference>
<organism evidence="2 3">
    <name type="scientific">Lachnoanaerobaculum saburreum DSM 3986</name>
    <dbReference type="NCBI Taxonomy" id="887325"/>
    <lineage>
        <taxon>Bacteria</taxon>
        <taxon>Bacillati</taxon>
        <taxon>Bacillota</taxon>
        <taxon>Clostridia</taxon>
        <taxon>Lachnospirales</taxon>
        <taxon>Lachnospiraceae</taxon>
        <taxon>Lachnoanaerobaculum</taxon>
    </lineage>
</organism>